<evidence type="ECO:0000313" key="7">
    <source>
        <dbReference type="EMBL" id="KAH0619371.1"/>
    </source>
</evidence>
<evidence type="ECO:0000256" key="1">
    <source>
        <dbReference type="ARBA" id="ARBA00022723"/>
    </source>
</evidence>
<evidence type="ECO:0000256" key="5">
    <source>
        <dbReference type="SAM" id="MobiDB-lite"/>
    </source>
</evidence>
<dbReference type="Pfam" id="PF21056">
    <property type="entry name" value="ZSWIM1-3_RNaseH-like"/>
    <property type="match status" value="1"/>
</dbReference>
<gene>
    <name evidence="7" type="ORF">JD844_019420</name>
</gene>
<name>A0ABQ7SPY2_PHRPL</name>
<feature type="region of interest" description="Disordered" evidence="5">
    <location>
        <begin position="296"/>
        <end position="333"/>
    </location>
</feature>
<protein>
    <recommendedName>
        <fullName evidence="6">SWIM-type domain-containing protein</fullName>
    </recommendedName>
</protein>
<feature type="domain" description="SWIM-type" evidence="6">
    <location>
        <begin position="379"/>
        <end position="421"/>
    </location>
</feature>
<organism evidence="7 8">
    <name type="scientific">Phrynosoma platyrhinos</name>
    <name type="common">Desert horned lizard</name>
    <dbReference type="NCBI Taxonomy" id="52577"/>
    <lineage>
        <taxon>Eukaryota</taxon>
        <taxon>Metazoa</taxon>
        <taxon>Chordata</taxon>
        <taxon>Craniata</taxon>
        <taxon>Vertebrata</taxon>
        <taxon>Euteleostomi</taxon>
        <taxon>Lepidosauria</taxon>
        <taxon>Squamata</taxon>
        <taxon>Bifurcata</taxon>
        <taxon>Unidentata</taxon>
        <taxon>Episquamata</taxon>
        <taxon>Toxicofera</taxon>
        <taxon>Iguania</taxon>
        <taxon>Phrynosomatidae</taxon>
        <taxon>Phrynosomatinae</taxon>
        <taxon>Phrynosoma</taxon>
    </lineage>
</organism>
<evidence type="ECO:0000256" key="4">
    <source>
        <dbReference type="PROSITE-ProRule" id="PRU00325"/>
    </source>
</evidence>
<dbReference type="InterPro" id="IPR006564">
    <property type="entry name" value="Znf_PMZ"/>
</dbReference>
<evidence type="ECO:0000256" key="3">
    <source>
        <dbReference type="ARBA" id="ARBA00022833"/>
    </source>
</evidence>
<proteinExistence type="predicted"/>
<dbReference type="Pfam" id="PF04434">
    <property type="entry name" value="SWIM"/>
    <property type="match status" value="1"/>
</dbReference>
<dbReference type="Pfam" id="PF19286">
    <property type="entry name" value="ZSWIM1-3_C"/>
    <property type="match status" value="1"/>
</dbReference>
<dbReference type="Pfam" id="PF21600">
    <property type="entry name" value="ZSWIM1-3_helical"/>
    <property type="match status" value="1"/>
</dbReference>
<dbReference type="InterPro" id="IPR052579">
    <property type="entry name" value="Zinc_finger_SWIM"/>
</dbReference>
<dbReference type="InterPro" id="IPR048324">
    <property type="entry name" value="ZSWIM1-3_RNaseH-like"/>
</dbReference>
<dbReference type="InterPro" id="IPR045563">
    <property type="entry name" value="ZSWIM1/3_C"/>
</dbReference>
<sequence>MALDTLRKLLTLECGSLVSYQLDKNSQLESISFQTIFMRNIFLNHPEVVLIHRTHSPWGKALYVFMVDKPFLKLEGELTKIIHFAVPAKESAEELAHLYRNFKSFNPEWKQIKTFLVDPRFRLLPTLLEAFPLADVQLSVFHICKHLQHKIHQVSLEFHTERLILSALRNAMCAPSESNLRKMHTILSDFVKPNLLPQVHKDWLHNDKIWAFHRWRTWQECNQYFKDLEVITRTLSQVFCIEPSLETCVSSIAKCYQNSILKSSTKAAPCPSPLLNQDISPVHNILVLGSPTANSQRPLFPQDPSPAAQQESTARANGDGSSNDAAGEHETEVTAKEAEWLLRQSLTDICIEPAARLCLNELAVVQSSVQLMGGSEDTVNIQILENAQVVRHRGLSTCTCHFNETFQLPCRHVLAVLNLEGRDLEPDRIPAQWHKGHGASQPEETGTDGLLEVLRSSWDGLLDKYLAVSFLTAEISRLLNQCSHEEFDRRYSTLRELADSWIGPYMQVKL</sequence>
<dbReference type="PROSITE" id="PS50966">
    <property type="entry name" value="ZF_SWIM"/>
    <property type="match status" value="1"/>
</dbReference>
<evidence type="ECO:0000256" key="2">
    <source>
        <dbReference type="ARBA" id="ARBA00022771"/>
    </source>
</evidence>
<dbReference type="EMBL" id="JAIPUX010005289">
    <property type="protein sequence ID" value="KAH0619371.1"/>
    <property type="molecule type" value="Genomic_DNA"/>
</dbReference>
<dbReference type="InterPro" id="IPR048326">
    <property type="entry name" value="ZSWIM1-3_helical"/>
</dbReference>
<dbReference type="SMART" id="SM00575">
    <property type="entry name" value="ZnF_PMZ"/>
    <property type="match status" value="1"/>
</dbReference>
<comment type="caution">
    <text evidence="7">The sequence shown here is derived from an EMBL/GenBank/DDBJ whole genome shotgun (WGS) entry which is preliminary data.</text>
</comment>
<dbReference type="Proteomes" id="UP000826234">
    <property type="component" value="Unassembled WGS sequence"/>
</dbReference>
<keyword evidence="8" id="KW-1185">Reference proteome</keyword>
<keyword evidence="2 4" id="KW-0863">Zinc-finger</keyword>
<keyword evidence="1" id="KW-0479">Metal-binding</keyword>
<feature type="compositionally biased region" description="Polar residues" evidence="5">
    <location>
        <begin position="307"/>
        <end position="324"/>
    </location>
</feature>
<dbReference type="InterPro" id="IPR007527">
    <property type="entry name" value="Znf_SWIM"/>
</dbReference>
<dbReference type="PANTHER" id="PTHR31569">
    <property type="entry name" value="SWIM-TYPE DOMAIN-CONTAINING PROTEIN"/>
    <property type="match status" value="1"/>
</dbReference>
<dbReference type="PANTHER" id="PTHR31569:SF0">
    <property type="entry name" value="ZINC FINGER SWIM DOMAIN-CONTAINING PROTEIN 1"/>
    <property type="match status" value="1"/>
</dbReference>
<reference evidence="7 8" key="1">
    <citation type="journal article" date="2022" name="Gigascience">
        <title>A chromosome-level genome assembly and annotation of the desert horned lizard, Phrynosoma platyrhinos, provides insight into chromosomal rearrangements among reptiles.</title>
        <authorList>
            <person name="Koochekian N."/>
            <person name="Ascanio A."/>
            <person name="Farleigh K."/>
            <person name="Card D.C."/>
            <person name="Schield D.R."/>
            <person name="Castoe T.A."/>
            <person name="Jezkova T."/>
        </authorList>
    </citation>
    <scope>NUCLEOTIDE SEQUENCE [LARGE SCALE GENOMIC DNA]</scope>
    <source>
        <strain evidence="7">NK-2021</strain>
    </source>
</reference>
<accession>A0ABQ7SPY2</accession>
<evidence type="ECO:0000259" key="6">
    <source>
        <dbReference type="PROSITE" id="PS50966"/>
    </source>
</evidence>
<keyword evidence="3" id="KW-0862">Zinc</keyword>
<evidence type="ECO:0000313" key="8">
    <source>
        <dbReference type="Proteomes" id="UP000826234"/>
    </source>
</evidence>